<sequence length="164" mass="19311">MNHIINLKHQEEEQFEEEPREEDFATSPKKKRRRISKERVVFMFVLFLFTSLAWNLTIWKTKWRAVFMQNNQVYFGKFLAIPFWPNAYISDVYYLEVLQPLQPPQNGSVSPESQPQVTLIKLGNELHGPTDLIIIPKNQILFWETMKNDSQVVKAILSTKSGKK</sequence>
<dbReference type="AlphaFoldDB" id="A0A1F6BWD1"/>
<evidence type="ECO:0000256" key="1">
    <source>
        <dbReference type="SAM" id="Phobius"/>
    </source>
</evidence>
<name>A0A1F6BWD1_9BACT</name>
<keyword evidence="1" id="KW-0472">Membrane</keyword>
<dbReference type="EMBL" id="MFKK01000018">
    <property type="protein sequence ID" value="OGG40817.1"/>
    <property type="molecule type" value="Genomic_DNA"/>
</dbReference>
<accession>A0A1F6BWD1</accession>
<keyword evidence="1" id="KW-1133">Transmembrane helix</keyword>
<gene>
    <name evidence="2" type="ORF">A3A21_01140</name>
</gene>
<keyword evidence="1" id="KW-0812">Transmembrane</keyword>
<dbReference type="Proteomes" id="UP000176996">
    <property type="component" value="Unassembled WGS sequence"/>
</dbReference>
<proteinExistence type="predicted"/>
<dbReference type="STRING" id="1798471.A3A21_01140"/>
<reference evidence="2 3" key="1">
    <citation type="journal article" date="2016" name="Nat. Commun.">
        <title>Thousands of microbial genomes shed light on interconnected biogeochemical processes in an aquifer system.</title>
        <authorList>
            <person name="Anantharaman K."/>
            <person name="Brown C.T."/>
            <person name="Hug L.A."/>
            <person name="Sharon I."/>
            <person name="Castelle C.J."/>
            <person name="Probst A.J."/>
            <person name="Thomas B.C."/>
            <person name="Singh A."/>
            <person name="Wilkins M.J."/>
            <person name="Karaoz U."/>
            <person name="Brodie E.L."/>
            <person name="Williams K.H."/>
            <person name="Hubbard S.S."/>
            <person name="Banfield J.F."/>
        </authorList>
    </citation>
    <scope>NUCLEOTIDE SEQUENCE [LARGE SCALE GENOMIC DNA]</scope>
</reference>
<evidence type="ECO:0000313" key="3">
    <source>
        <dbReference type="Proteomes" id="UP000176996"/>
    </source>
</evidence>
<comment type="caution">
    <text evidence="2">The sequence shown here is derived from an EMBL/GenBank/DDBJ whole genome shotgun (WGS) entry which is preliminary data.</text>
</comment>
<protein>
    <submittedName>
        <fullName evidence="2">Uncharacterized protein</fullName>
    </submittedName>
</protein>
<feature type="transmembrane region" description="Helical" evidence="1">
    <location>
        <begin position="40"/>
        <end position="59"/>
    </location>
</feature>
<evidence type="ECO:0000313" key="2">
    <source>
        <dbReference type="EMBL" id="OGG40817.1"/>
    </source>
</evidence>
<organism evidence="2 3">
    <name type="scientific">Candidatus Jorgensenbacteria bacterium RIFCSPLOWO2_01_FULL_45_25b</name>
    <dbReference type="NCBI Taxonomy" id="1798471"/>
    <lineage>
        <taxon>Bacteria</taxon>
        <taxon>Candidatus Joergenseniibacteriota</taxon>
    </lineage>
</organism>